<dbReference type="InterPro" id="IPR014710">
    <property type="entry name" value="RmlC-like_jellyroll"/>
</dbReference>
<evidence type="ECO:0000259" key="1">
    <source>
        <dbReference type="PROSITE" id="PS50042"/>
    </source>
</evidence>
<accession>A0ABP7IR86</accession>
<dbReference type="PROSITE" id="PS50042">
    <property type="entry name" value="CNMP_BINDING_3"/>
    <property type="match status" value="1"/>
</dbReference>
<comment type="caution">
    <text evidence="2">The sequence shown here is derived from an EMBL/GenBank/DDBJ whole genome shotgun (WGS) entry which is preliminary data.</text>
</comment>
<evidence type="ECO:0000313" key="2">
    <source>
        <dbReference type="EMBL" id="GAA3824956.1"/>
    </source>
</evidence>
<dbReference type="EMBL" id="BAABCM010000007">
    <property type="protein sequence ID" value="GAA3824956.1"/>
    <property type="molecule type" value="Genomic_DNA"/>
</dbReference>
<dbReference type="PANTHER" id="PTHR24567">
    <property type="entry name" value="CRP FAMILY TRANSCRIPTIONAL REGULATORY PROTEIN"/>
    <property type="match status" value="1"/>
</dbReference>
<organism evidence="2 3">
    <name type="scientific">Amycolatopsis tucumanensis</name>
    <dbReference type="NCBI Taxonomy" id="401106"/>
    <lineage>
        <taxon>Bacteria</taxon>
        <taxon>Bacillati</taxon>
        <taxon>Actinomycetota</taxon>
        <taxon>Actinomycetes</taxon>
        <taxon>Pseudonocardiales</taxon>
        <taxon>Pseudonocardiaceae</taxon>
        <taxon>Amycolatopsis</taxon>
    </lineage>
</organism>
<dbReference type="Pfam" id="PF00027">
    <property type="entry name" value="cNMP_binding"/>
    <property type="match status" value="1"/>
</dbReference>
<dbReference type="InterPro" id="IPR018490">
    <property type="entry name" value="cNMP-bd_dom_sf"/>
</dbReference>
<gene>
    <name evidence="2" type="ORF">GCM10022380_49670</name>
</gene>
<protein>
    <submittedName>
        <fullName evidence="2">Family 2B encapsulin nanocompartment shell protein</fullName>
    </submittedName>
</protein>
<feature type="domain" description="Cyclic nucleotide-binding" evidence="1">
    <location>
        <begin position="106"/>
        <end position="208"/>
    </location>
</feature>
<dbReference type="InterPro" id="IPR049817">
    <property type="entry name" value="Encap_f2b"/>
</dbReference>
<dbReference type="InterPro" id="IPR045641">
    <property type="entry name" value="SrpI-like"/>
</dbReference>
<keyword evidence="3" id="KW-1185">Reference proteome</keyword>
<evidence type="ECO:0000313" key="3">
    <source>
        <dbReference type="Proteomes" id="UP001501624"/>
    </source>
</evidence>
<dbReference type="PANTHER" id="PTHR24567:SF74">
    <property type="entry name" value="HTH-TYPE TRANSCRIPTIONAL REGULATOR ARCR"/>
    <property type="match status" value="1"/>
</dbReference>
<dbReference type="SMART" id="SM00100">
    <property type="entry name" value="cNMP"/>
    <property type="match status" value="1"/>
</dbReference>
<dbReference type="Pfam" id="PF19307">
    <property type="entry name" value="SrpI-like"/>
    <property type="match status" value="1"/>
</dbReference>
<dbReference type="Proteomes" id="UP001501624">
    <property type="component" value="Unassembled WGS sequence"/>
</dbReference>
<dbReference type="SUPFAM" id="SSF51206">
    <property type="entry name" value="cAMP-binding domain-like"/>
    <property type="match status" value="1"/>
</dbReference>
<reference evidence="3" key="1">
    <citation type="journal article" date="2019" name="Int. J. Syst. Evol. Microbiol.">
        <title>The Global Catalogue of Microorganisms (GCM) 10K type strain sequencing project: providing services to taxonomists for standard genome sequencing and annotation.</title>
        <authorList>
            <consortium name="The Broad Institute Genomics Platform"/>
            <consortium name="The Broad Institute Genome Sequencing Center for Infectious Disease"/>
            <person name="Wu L."/>
            <person name="Ma J."/>
        </authorList>
    </citation>
    <scope>NUCLEOTIDE SEQUENCE [LARGE SCALE GENOMIC DNA]</scope>
    <source>
        <strain evidence="3">JCM 17017</strain>
    </source>
</reference>
<dbReference type="Gene3D" id="2.60.120.10">
    <property type="entry name" value="Jelly Rolls"/>
    <property type="match status" value="1"/>
</dbReference>
<name>A0ABP7IR86_9PSEU</name>
<dbReference type="InterPro" id="IPR000595">
    <property type="entry name" value="cNMP-bd_dom"/>
</dbReference>
<sequence length="468" mass="50893">MGPLTVTLQTFQHTETRLSLGTAAARKLASTTKSVPQNQAVTSRWLLSLLPWEETEAGTYRVNRRLTCVAGQGRVAFTVEAGRVRVVPASLAELPLFRGFGDQLVLTALADRFEQREYRAGETIVTAGAPTGEALLVAHGKVSKVGRGDYGDPVTLGVLADGDYLGQQVLAESPEPWAYSVRAETPVTVLALPQREVLALLDTSPELRSHVDGLRHSSQLAQNKHGEANIELASGHAGEPALPATFVDYDLSPREYELGVAQTILRVHTRVADLYNQPMDQTQQQLRVTLEALRERQESELLNNAEFGLLHNADLSQRLHTRTGPPTPDDLDELLCRRRKTKLFLAHPKAIAAFGRQCSARGIATESTEVDGHVVSTWRGVPIFPSDKIPVSRTGTTSILAMRTGLDSQGVIGLRQTGLPDEVEPGVNVRFMGIDSRAIVSYLVTAYFSVAVLVPDALGVLEHVEVGR</sequence>
<proteinExistence type="predicted"/>
<dbReference type="CDD" id="cd00038">
    <property type="entry name" value="CAP_ED"/>
    <property type="match status" value="1"/>
</dbReference>
<dbReference type="NCBIfam" id="NF041163">
    <property type="entry name" value="encap_f2b"/>
    <property type="match status" value="1"/>
</dbReference>
<dbReference type="InterPro" id="IPR050397">
    <property type="entry name" value="Env_Response_Regulators"/>
</dbReference>